<keyword evidence="3" id="KW-0813">Transport</keyword>
<dbReference type="EMBL" id="BKCJ010006098">
    <property type="protein sequence ID" value="GEU70361.1"/>
    <property type="molecule type" value="Genomic_DNA"/>
</dbReference>
<accession>A0A6L2M8T4</accession>
<comment type="caution">
    <text evidence="5">The sequence shown here is derived from an EMBL/GenBank/DDBJ whole genome shotgun (WGS) entry which is preliminary data.</text>
</comment>
<proteinExistence type="inferred from homology"/>
<keyword evidence="4" id="KW-0539">Nucleus</keyword>
<sequence length="203" mass="22772">MGVLDQGLDADLQADIIKYVEDLVSSGLRQRLISLIKESVITYTLHLLYALELNREDSAGLGGPNSERHILDSRGALVERRAVCRERLIIGHCLVLSLLVVRASPNDVKDIFATLDIGGSTDIFKNQDASFAREFQETVMAIGNDQLIEGCMHCIRLAWAVHLMIIQDVTDNDNEDMIYKYNAYLHKLVSSFLSHPFARDKGR</sequence>
<dbReference type="AlphaFoldDB" id="A0A6L2M8T4"/>
<comment type="subcellular location">
    <subcellularLocation>
        <location evidence="1">Nucleus</location>
    </subcellularLocation>
</comment>
<evidence type="ECO:0000313" key="5">
    <source>
        <dbReference type="EMBL" id="GEU70361.1"/>
    </source>
</evidence>
<dbReference type="GO" id="GO:0005643">
    <property type="term" value="C:nuclear pore"/>
    <property type="evidence" value="ECO:0007669"/>
    <property type="project" value="InterPro"/>
</dbReference>
<evidence type="ECO:0000256" key="4">
    <source>
        <dbReference type="ARBA" id="ARBA00023242"/>
    </source>
</evidence>
<dbReference type="PANTHER" id="PTHR31344">
    <property type="entry name" value="NUCLEAR PORE COMPLEX PROTEIN NUP205"/>
    <property type="match status" value="1"/>
</dbReference>
<reference evidence="5" key="1">
    <citation type="journal article" date="2019" name="Sci. Rep.">
        <title>Draft genome of Tanacetum cinerariifolium, the natural source of mosquito coil.</title>
        <authorList>
            <person name="Yamashiro T."/>
            <person name="Shiraishi A."/>
            <person name="Satake H."/>
            <person name="Nakayama K."/>
        </authorList>
    </citation>
    <scope>NUCLEOTIDE SEQUENCE</scope>
</reference>
<evidence type="ECO:0000256" key="3">
    <source>
        <dbReference type="ARBA" id="ARBA00022448"/>
    </source>
</evidence>
<gene>
    <name evidence="5" type="ORF">Tci_042339</name>
</gene>
<protein>
    <submittedName>
        <fullName evidence="5">Uncharacterized protein</fullName>
    </submittedName>
</protein>
<name>A0A6L2M8T4_TANCI</name>
<comment type="similarity">
    <text evidence="2">Belongs to the NUP186/NUP192/NUP205 family.</text>
</comment>
<evidence type="ECO:0000256" key="1">
    <source>
        <dbReference type="ARBA" id="ARBA00004123"/>
    </source>
</evidence>
<dbReference type="InterPro" id="IPR021827">
    <property type="entry name" value="Nup186/Nup192/Nup205"/>
</dbReference>
<evidence type="ECO:0000256" key="2">
    <source>
        <dbReference type="ARBA" id="ARBA00005892"/>
    </source>
</evidence>
<dbReference type="PANTHER" id="PTHR31344:SF0">
    <property type="entry name" value="NUCLEAR PORE COMPLEX PROTEIN NUP205"/>
    <property type="match status" value="1"/>
</dbReference>
<organism evidence="5">
    <name type="scientific">Tanacetum cinerariifolium</name>
    <name type="common">Dalmatian daisy</name>
    <name type="synonym">Chrysanthemum cinerariifolium</name>
    <dbReference type="NCBI Taxonomy" id="118510"/>
    <lineage>
        <taxon>Eukaryota</taxon>
        <taxon>Viridiplantae</taxon>
        <taxon>Streptophyta</taxon>
        <taxon>Embryophyta</taxon>
        <taxon>Tracheophyta</taxon>
        <taxon>Spermatophyta</taxon>
        <taxon>Magnoliopsida</taxon>
        <taxon>eudicotyledons</taxon>
        <taxon>Gunneridae</taxon>
        <taxon>Pentapetalae</taxon>
        <taxon>asterids</taxon>
        <taxon>campanulids</taxon>
        <taxon>Asterales</taxon>
        <taxon>Asteraceae</taxon>
        <taxon>Asteroideae</taxon>
        <taxon>Anthemideae</taxon>
        <taxon>Anthemidinae</taxon>
        <taxon>Tanacetum</taxon>
    </lineage>
</organism>